<dbReference type="Proteomes" id="UP000469011">
    <property type="component" value="Unassembled WGS sequence"/>
</dbReference>
<dbReference type="PANTHER" id="PTHR43537:SF24">
    <property type="entry name" value="GLUCONATE OPERON TRANSCRIPTIONAL REPRESSOR"/>
    <property type="match status" value="1"/>
</dbReference>
<evidence type="ECO:0000259" key="4">
    <source>
        <dbReference type="PROSITE" id="PS50949"/>
    </source>
</evidence>
<organism evidence="5 6">
    <name type="scientific">Jiella pacifica</name>
    <dbReference type="NCBI Taxonomy" id="2696469"/>
    <lineage>
        <taxon>Bacteria</taxon>
        <taxon>Pseudomonadati</taxon>
        <taxon>Pseudomonadota</taxon>
        <taxon>Alphaproteobacteria</taxon>
        <taxon>Hyphomicrobiales</taxon>
        <taxon>Aurantimonadaceae</taxon>
        <taxon>Jiella</taxon>
    </lineage>
</organism>
<evidence type="ECO:0000313" key="5">
    <source>
        <dbReference type="EMBL" id="NDW07381.1"/>
    </source>
</evidence>
<dbReference type="SUPFAM" id="SSF46785">
    <property type="entry name" value="Winged helix' DNA-binding domain"/>
    <property type="match status" value="1"/>
</dbReference>
<dbReference type="Gene3D" id="1.20.120.530">
    <property type="entry name" value="GntR ligand-binding domain-like"/>
    <property type="match status" value="1"/>
</dbReference>
<protein>
    <submittedName>
        <fullName evidence="5">FCD domain-containing protein</fullName>
    </submittedName>
</protein>
<keyword evidence="1" id="KW-0805">Transcription regulation</keyword>
<dbReference type="SMART" id="SM00895">
    <property type="entry name" value="FCD"/>
    <property type="match status" value="1"/>
</dbReference>
<dbReference type="Gene3D" id="1.10.10.10">
    <property type="entry name" value="Winged helix-like DNA-binding domain superfamily/Winged helix DNA-binding domain"/>
    <property type="match status" value="1"/>
</dbReference>
<dbReference type="PANTHER" id="PTHR43537">
    <property type="entry name" value="TRANSCRIPTIONAL REGULATOR, GNTR FAMILY"/>
    <property type="match status" value="1"/>
</dbReference>
<accession>A0A6N9T836</accession>
<comment type="caution">
    <text evidence="5">The sequence shown here is derived from an EMBL/GenBank/DDBJ whole genome shotgun (WGS) entry which is preliminary data.</text>
</comment>
<dbReference type="PROSITE" id="PS50949">
    <property type="entry name" value="HTH_GNTR"/>
    <property type="match status" value="1"/>
</dbReference>
<dbReference type="InterPro" id="IPR000524">
    <property type="entry name" value="Tscrpt_reg_HTH_GntR"/>
</dbReference>
<dbReference type="InterPro" id="IPR011711">
    <property type="entry name" value="GntR_C"/>
</dbReference>
<keyword evidence="2" id="KW-0238">DNA-binding</keyword>
<evidence type="ECO:0000313" key="6">
    <source>
        <dbReference type="Proteomes" id="UP000469011"/>
    </source>
</evidence>
<dbReference type="InterPro" id="IPR036390">
    <property type="entry name" value="WH_DNA-bd_sf"/>
</dbReference>
<dbReference type="Pfam" id="PF07729">
    <property type="entry name" value="FCD"/>
    <property type="match status" value="1"/>
</dbReference>
<evidence type="ECO:0000256" key="1">
    <source>
        <dbReference type="ARBA" id="ARBA00023015"/>
    </source>
</evidence>
<gene>
    <name evidence="5" type="ORF">GTK09_23475</name>
</gene>
<keyword evidence="6" id="KW-1185">Reference proteome</keyword>
<dbReference type="GO" id="GO:0003677">
    <property type="term" value="F:DNA binding"/>
    <property type="evidence" value="ECO:0007669"/>
    <property type="project" value="UniProtKB-KW"/>
</dbReference>
<proteinExistence type="predicted"/>
<dbReference type="GO" id="GO:0003700">
    <property type="term" value="F:DNA-binding transcription factor activity"/>
    <property type="evidence" value="ECO:0007669"/>
    <property type="project" value="InterPro"/>
</dbReference>
<evidence type="ECO:0000256" key="3">
    <source>
        <dbReference type="ARBA" id="ARBA00023163"/>
    </source>
</evidence>
<dbReference type="InterPro" id="IPR036388">
    <property type="entry name" value="WH-like_DNA-bd_sf"/>
</dbReference>
<feature type="domain" description="HTH gntR-type" evidence="4">
    <location>
        <begin position="1"/>
        <end position="58"/>
    </location>
</feature>
<dbReference type="InterPro" id="IPR008920">
    <property type="entry name" value="TF_FadR/GntR_C"/>
</dbReference>
<dbReference type="EMBL" id="JAAAMG010000028">
    <property type="protein sequence ID" value="NDW07381.1"/>
    <property type="molecule type" value="Genomic_DNA"/>
</dbReference>
<reference evidence="5 6" key="1">
    <citation type="submission" date="2020-01" db="EMBL/GenBank/DDBJ databases">
        <title>Jiella pacifica sp. nov.</title>
        <authorList>
            <person name="Xue Z."/>
            <person name="Zhu S."/>
            <person name="Chen J."/>
            <person name="Yang J."/>
        </authorList>
    </citation>
    <scope>NUCLEOTIDE SEQUENCE [LARGE SCALE GENOMIC DNA]</scope>
    <source>
        <strain evidence="5 6">40Bstr34</strain>
    </source>
</reference>
<evidence type="ECO:0000256" key="2">
    <source>
        <dbReference type="ARBA" id="ARBA00023125"/>
    </source>
</evidence>
<dbReference type="Pfam" id="PF00392">
    <property type="entry name" value="GntR"/>
    <property type="match status" value="1"/>
</dbReference>
<dbReference type="AlphaFoldDB" id="A0A6N9T836"/>
<dbReference type="SMART" id="SM00345">
    <property type="entry name" value="HTH_GNTR"/>
    <property type="match status" value="1"/>
</dbReference>
<keyword evidence="3" id="KW-0804">Transcription</keyword>
<dbReference type="SUPFAM" id="SSF48008">
    <property type="entry name" value="GntR ligand-binding domain-like"/>
    <property type="match status" value="1"/>
</dbReference>
<sequence>MRQDIVSGALAPGARLRVDQLSKRYGASHIPVREALLQLVGERLAVIEPHKGAVLRAVTPKFVADIHDTRTAIESLLARRAAENITDAQCDELRNYQLAYEAAASTRDFQLMSNANMEFHSYLAMVADNEEAAHLLDQGWDLVISLRKRFGIGDDRVSEIIAQHHQIVVAVTARDTSAAIEATRLHCESARDDLLTQMQRAEADSKPPPALLDVE</sequence>
<name>A0A6N9T836_9HYPH</name>